<dbReference type="Proteomes" id="UP001595818">
    <property type="component" value="Unassembled WGS sequence"/>
</dbReference>
<dbReference type="Gene3D" id="3.40.640.10">
    <property type="entry name" value="Type I PLP-dependent aspartate aminotransferase-like (Major domain)"/>
    <property type="match status" value="1"/>
</dbReference>
<evidence type="ECO:0000313" key="11">
    <source>
        <dbReference type="EMBL" id="MFC4873317.1"/>
    </source>
</evidence>
<evidence type="ECO:0000256" key="5">
    <source>
        <dbReference type="ARBA" id="ARBA00022605"/>
    </source>
</evidence>
<dbReference type="RefSeq" id="WP_377066051.1">
    <property type="nucleotide sequence ID" value="NZ_JBHSJJ010000010.1"/>
</dbReference>
<dbReference type="EMBL" id="JBHSJJ010000010">
    <property type="protein sequence ID" value="MFC4873317.1"/>
    <property type="molecule type" value="Genomic_DNA"/>
</dbReference>
<evidence type="ECO:0000256" key="4">
    <source>
        <dbReference type="ARBA" id="ARBA00022576"/>
    </source>
</evidence>
<feature type="domain" description="Aminotransferase class I/classII large" evidence="10">
    <location>
        <begin position="49"/>
        <end position="365"/>
    </location>
</feature>
<evidence type="ECO:0000256" key="6">
    <source>
        <dbReference type="ARBA" id="ARBA00022679"/>
    </source>
</evidence>
<evidence type="ECO:0000256" key="2">
    <source>
        <dbReference type="ARBA" id="ARBA00007970"/>
    </source>
</evidence>
<evidence type="ECO:0000256" key="8">
    <source>
        <dbReference type="ARBA" id="ARBA00023102"/>
    </source>
</evidence>
<accession>A0ABV9T4B8</accession>
<reference evidence="12" key="1">
    <citation type="journal article" date="2019" name="Int. J. Syst. Evol. Microbiol.">
        <title>The Global Catalogue of Microorganisms (GCM) 10K type strain sequencing project: providing services to taxonomists for standard genome sequencing and annotation.</title>
        <authorList>
            <consortium name="The Broad Institute Genomics Platform"/>
            <consortium name="The Broad Institute Genome Sequencing Center for Infectious Disease"/>
            <person name="Wu L."/>
            <person name="Ma J."/>
        </authorList>
    </citation>
    <scope>NUCLEOTIDE SEQUENCE [LARGE SCALE GENOMIC DNA]</scope>
    <source>
        <strain evidence="12">CGMCC 4.7466</strain>
    </source>
</reference>
<organism evidence="11 12">
    <name type="scientific">Negadavirga shengliensis</name>
    <dbReference type="NCBI Taxonomy" id="1389218"/>
    <lineage>
        <taxon>Bacteria</taxon>
        <taxon>Pseudomonadati</taxon>
        <taxon>Bacteroidota</taxon>
        <taxon>Cytophagia</taxon>
        <taxon>Cytophagales</taxon>
        <taxon>Cyclobacteriaceae</taxon>
        <taxon>Negadavirga</taxon>
    </lineage>
</organism>
<evidence type="ECO:0000256" key="9">
    <source>
        <dbReference type="ARBA" id="ARBA00047481"/>
    </source>
</evidence>
<dbReference type="InterPro" id="IPR050106">
    <property type="entry name" value="HistidinolP_aminotransfase"/>
</dbReference>
<comment type="similarity">
    <text evidence="2">Belongs to the class-II pyridoxal-phosphate-dependent aminotransferase family. Histidinol-phosphate aminotransferase subfamily.</text>
</comment>
<sequence>MTKISRRNWLKTGMTMTAGLASLGYPHSGMAEKKIGIFKSGDGRKEEIVARLSSNENPFGPSSAAKRALKEAVEDAFLYPQKYRKELISVIAKEEGVSEDHILIGAGSSELLNAGARVFGGKSGKILAADPTYTSLIRSAEMMGSTWVKIPLDKSFDHDLDTMESKVKSDISLVYMCNPNNPTGKIIEGKEIISFCDTVSSKVPVFVDEAYWDYMDDPKGSTVTSCIKKGANVIVARTFSKVHAFAGLRVGYCIAQPDIIRQLAKEGPRNTLSGPSMNAAAASLVDYDFIRYSVEKNNEGKQYVYDLLSEMGYDYFPSHTNFILFPIAMDGDDFRKKMLVKGVSIKTWNIAGKDYCRVSMGHMKDLEKFGLAFKQVAGNKINKT</sequence>
<comment type="catalytic activity">
    <reaction evidence="9">
        <text>L-histidinol phosphate + 2-oxoglutarate = 3-(imidazol-4-yl)-2-oxopropyl phosphate + L-glutamate</text>
        <dbReference type="Rhea" id="RHEA:23744"/>
        <dbReference type="ChEBI" id="CHEBI:16810"/>
        <dbReference type="ChEBI" id="CHEBI:29985"/>
        <dbReference type="ChEBI" id="CHEBI:57766"/>
        <dbReference type="ChEBI" id="CHEBI:57980"/>
        <dbReference type="EC" id="2.6.1.9"/>
    </reaction>
</comment>
<name>A0ABV9T4B8_9BACT</name>
<evidence type="ECO:0000259" key="10">
    <source>
        <dbReference type="Pfam" id="PF00155"/>
    </source>
</evidence>
<keyword evidence="5" id="KW-0028">Amino-acid biosynthesis</keyword>
<dbReference type="InterPro" id="IPR006311">
    <property type="entry name" value="TAT_signal"/>
</dbReference>
<dbReference type="Gene3D" id="3.90.1150.10">
    <property type="entry name" value="Aspartate Aminotransferase, domain 1"/>
    <property type="match status" value="1"/>
</dbReference>
<keyword evidence="4 11" id="KW-0032">Aminotransferase</keyword>
<dbReference type="PROSITE" id="PS51318">
    <property type="entry name" value="TAT"/>
    <property type="match status" value="1"/>
</dbReference>
<keyword evidence="7" id="KW-0663">Pyridoxal phosphate</keyword>
<keyword evidence="8" id="KW-0368">Histidine biosynthesis</keyword>
<evidence type="ECO:0000256" key="7">
    <source>
        <dbReference type="ARBA" id="ARBA00022898"/>
    </source>
</evidence>
<dbReference type="PANTHER" id="PTHR43643:SF6">
    <property type="entry name" value="HISTIDINOL-PHOSPHATE AMINOTRANSFERASE"/>
    <property type="match status" value="1"/>
</dbReference>
<keyword evidence="6 11" id="KW-0808">Transferase</keyword>
<dbReference type="PANTHER" id="PTHR43643">
    <property type="entry name" value="HISTIDINOL-PHOSPHATE AMINOTRANSFERASE 2"/>
    <property type="match status" value="1"/>
</dbReference>
<dbReference type="InterPro" id="IPR004839">
    <property type="entry name" value="Aminotransferase_I/II_large"/>
</dbReference>
<dbReference type="InterPro" id="IPR015424">
    <property type="entry name" value="PyrdxlP-dep_Trfase"/>
</dbReference>
<dbReference type="SUPFAM" id="SSF53383">
    <property type="entry name" value="PLP-dependent transferases"/>
    <property type="match status" value="1"/>
</dbReference>
<dbReference type="EC" id="2.6.1.9" evidence="3"/>
<evidence type="ECO:0000313" key="12">
    <source>
        <dbReference type="Proteomes" id="UP001595818"/>
    </source>
</evidence>
<dbReference type="GO" id="GO:0004400">
    <property type="term" value="F:histidinol-phosphate transaminase activity"/>
    <property type="evidence" value="ECO:0007669"/>
    <property type="project" value="UniProtKB-EC"/>
</dbReference>
<gene>
    <name evidence="11" type="ORF">ACFPFU_16570</name>
</gene>
<proteinExistence type="inferred from homology"/>
<keyword evidence="12" id="KW-1185">Reference proteome</keyword>
<evidence type="ECO:0000256" key="1">
    <source>
        <dbReference type="ARBA" id="ARBA00005011"/>
    </source>
</evidence>
<dbReference type="InterPro" id="IPR015421">
    <property type="entry name" value="PyrdxlP-dep_Trfase_major"/>
</dbReference>
<comment type="pathway">
    <text evidence="1">Amino-acid biosynthesis; L-histidine biosynthesis; L-histidine from 5-phospho-alpha-D-ribose 1-diphosphate: step 7/9.</text>
</comment>
<dbReference type="CDD" id="cd00609">
    <property type="entry name" value="AAT_like"/>
    <property type="match status" value="1"/>
</dbReference>
<dbReference type="InterPro" id="IPR015422">
    <property type="entry name" value="PyrdxlP-dep_Trfase_small"/>
</dbReference>
<evidence type="ECO:0000256" key="3">
    <source>
        <dbReference type="ARBA" id="ARBA00012748"/>
    </source>
</evidence>
<protein>
    <recommendedName>
        <fullName evidence="3">histidinol-phosphate transaminase</fullName>
        <ecNumber evidence="3">2.6.1.9</ecNumber>
    </recommendedName>
</protein>
<dbReference type="Pfam" id="PF00155">
    <property type="entry name" value="Aminotran_1_2"/>
    <property type="match status" value="1"/>
</dbReference>
<comment type="caution">
    <text evidence="11">The sequence shown here is derived from an EMBL/GenBank/DDBJ whole genome shotgun (WGS) entry which is preliminary data.</text>
</comment>